<keyword evidence="2" id="KW-1185">Reference proteome</keyword>
<proteinExistence type="predicted"/>
<dbReference type="Proteomes" id="UP001165960">
    <property type="component" value="Unassembled WGS sequence"/>
</dbReference>
<comment type="caution">
    <text evidence="1">The sequence shown here is derived from an EMBL/GenBank/DDBJ whole genome shotgun (WGS) entry which is preliminary data.</text>
</comment>
<dbReference type="EMBL" id="QTSX02000026">
    <property type="protein sequence ID" value="KAJ9089869.1"/>
    <property type="molecule type" value="Genomic_DNA"/>
</dbReference>
<protein>
    <submittedName>
        <fullName evidence="1">Plasma membrane calcium</fullName>
    </submittedName>
</protein>
<name>A0ACC2USD2_9FUNG</name>
<evidence type="ECO:0000313" key="2">
    <source>
        <dbReference type="Proteomes" id="UP001165960"/>
    </source>
</evidence>
<gene>
    <name evidence="1" type="primary">PMC1_2</name>
    <name evidence="1" type="ORF">DSO57_1008550</name>
</gene>
<sequence length="1115" mass="121206">MLTGSKENISEKDACSKGFSFTVSQLQSLVDPKDISLLDSLGGSKGIIDGLHTNSDLGLSQDETSSAGTYAIPSRREVFGRNRLPPVKSKSFLGLVWDALQDKVMIMLSIAALVSLVIEIYQDLAGAKDHKAEVINGKLVATKPHWIEGLAILIAVVIVVLVGSVNDYRKEKQFQRLNAEKEDREIKVVRDGKVGLLSVYDLVVGDILQLEPGDIIPADGVLISGHKILCDESTATGESDAIKKRPIEDILAVQRAIPTHTDSIGSISALPSGSFEKKAIKSDPFLLSGAKVIEGVGKGVVINVGANSFNGKIMMNLRTDNAETPLQEKLGALATRISKLGGAAALLMFVVLLIHYFSQWRTVKDTPASQILARVIGIIITTITVIVVAVPEGLPLAVTLALAFATVRMLKDKNLVRVLSACETMGSASTICSDKTGTLTQNRMTVVAGTLGTTCQFLNGAQQSHSSTTSIPPIRRDQLKETIPASLLQLFAEGIAINSSAFESTDSSGETKLVGSKTEVALLEWIQFLGYCDIRDLRHRFSTAALWPFSSESKSMATLVKIDEGSYRLFVKGASEMVLDRCRQVVQTEGSGYTLLPLTEFYSGFQQRISEYAEESLRTIGLAYQDFTLSLEDQSFLRSADTETSQSFWDKRAAKSSDLVLLGVVGIEDPLREGVPEAVAACYQAGVTVRMVTGDNVLTAKSIAIKCGIYNEDSIIMEGPVFRKLRPEQMDAILPRLRVLARSSPEDKMRLVKRLKGLGHVVAVTGDGTNDAPALKAADIGFSMGIAGTEVAKEASSIILMDDNFSSIVKAIMWGRTVNDAVKKFLQFQLTVNITAVLLTFVSAISSDEETPVLRAVQLLWVNLIMDTLAALALATDPPVEDVLHRPPSPRNANLITSEMWKMILGQAIFQSAICLILFYYGPSFYNDNIDDNLEKSILHTLIFNSFVFLQIFNQLNCRRIDSGLNIFQGITRNYYFLVIFFLVIILQIAIVNFGGYVFETAPLDYMQWAISVLIGLLSLPIGVVIRLIPIDLFSSLRNQVHHPDNIPVSRVGRKGSTSYSPRKSFFTAAMVPSMVASSVGAGLIPHNEAPAQAWLNEGNGLSESPPSSKRNSAL</sequence>
<reference evidence="1" key="1">
    <citation type="submission" date="2022-04" db="EMBL/GenBank/DDBJ databases">
        <title>Genome of the entomopathogenic fungus Entomophthora muscae.</title>
        <authorList>
            <person name="Elya C."/>
            <person name="Lovett B.R."/>
            <person name="Lee E."/>
            <person name="Macias A.M."/>
            <person name="Hajek A.E."/>
            <person name="De Bivort B.L."/>
            <person name="Kasson M.T."/>
            <person name="De Fine Licht H.H."/>
            <person name="Stajich J.E."/>
        </authorList>
    </citation>
    <scope>NUCLEOTIDE SEQUENCE</scope>
    <source>
        <strain evidence="1">Berkeley</strain>
    </source>
</reference>
<organism evidence="1 2">
    <name type="scientific">Entomophthora muscae</name>
    <dbReference type="NCBI Taxonomy" id="34485"/>
    <lineage>
        <taxon>Eukaryota</taxon>
        <taxon>Fungi</taxon>
        <taxon>Fungi incertae sedis</taxon>
        <taxon>Zoopagomycota</taxon>
        <taxon>Entomophthoromycotina</taxon>
        <taxon>Entomophthoromycetes</taxon>
        <taxon>Entomophthorales</taxon>
        <taxon>Entomophthoraceae</taxon>
        <taxon>Entomophthora</taxon>
    </lineage>
</organism>
<accession>A0ACC2USD2</accession>
<evidence type="ECO:0000313" key="1">
    <source>
        <dbReference type="EMBL" id="KAJ9089869.1"/>
    </source>
</evidence>